<evidence type="ECO:0000256" key="1">
    <source>
        <dbReference type="SAM" id="Phobius"/>
    </source>
</evidence>
<organism evidence="2">
    <name type="scientific">viral metagenome</name>
    <dbReference type="NCBI Taxonomy" id="1070528"/>
    <lineage>
        <taxon>unclassified sequences</taxon>
        <taxon>metagenomes</taxon>
        <taxon>organismal metagenomes</taxon>
    </lineage>
</organism>
<evidence type="ECO:0000313" key="2">
    <source>
        <dbReference type="EMBL" id="QHU06567.1"/>
    </source>
</evidence>
<proteinExistence type="predicted"/>
<keyword evidence="1" id="KW-0472">Membrane</keyword>
<accession>A0A6C0JQ73</accession>
<name>A0A6C0JQ73_9ZZZZ</name>
<dbReference type="AlphaFoldDB" id="A0A6C0JQ73"/>
<keyword evidence="1" id="KW-1133">Transmembrane helix</keyword>
<sequence length="132" mass="15288">MHASQYAILNIKNYFEIAEEYAILEKKYGNLTINFWIDMVIYPVFLVLSVVFLGQSIGIFTVMSIHKTVTKWQEYVHYLILKQEIHEWKTVAHSIGGPFISTNDTTYQSYVYADSMHRLLGSLLTKKGSKCL</sequence>
<keyword evidence="1" id="KW-0812">Transmembrane</keyword>
<reference evidence="2" key="1">
    <citation type="journal article" date="2020" name="Nature">
        <title>Giant virus diversity and host interactions through global metagenomics.</title>
        <authorList>
            <person name="Schulz F."/>
            <person name="Roux S."/>
            <person name="Paez-Espino D."/>
            <person name="Jungbluth S."/>
            <person name="Walsh D.A."/>
            <person name="Denef V.J."/>
            <person name="McMahon K.D."/>
            <person name="Konstantinidis K.T."/>
            <person name="Eloe-Fadrosh E.A."/>
            <person name="Kyrpides N.C."/>
            <person name="Woyke T."/>
        </authorList>
    </citation>
    <scope>NUCLEOTIDE SEQUENCE</scope>
    <source>
        <strain evidence="2">GVMAG-S-1035315-10</strain>
    </source>
</reference>
<feature type="transmembrane region" description="Helical" evidence="1">
    <location>
        <begin position="40"/>
        <end position="63"/>
    </location>
</feature>
<protein>
    <submittedName>
        <fullName evidence="2">Uncharacterized protein</fullName>
    </submittedName>
</protein>
<dbReference type="EMBL" id="MN740657">
    <property type="protein sequence ID" value="QHU06567.1"/>
    <property type="molecule type" value="Genomic_DNA"/>
</dbReference>